<evidence type="ECO:0000256" key="3">
    <source>
        <dbReference type="ARBA" id="ARBA00022553"/>
    </source>
</evidence>
<protein>
    <recommendedName>
        <fullName evidence="2">histidine kinase</fullName>
        <ecNumber evidence="2">2.7.13.3</ecNumber>
    </recommendedName>
</protein>
<dbReference type="Gene3D" id="3.30.565.10">
    <property type="entry name" value="Histidine kinase-like ATPase, C-terminal domain"/>
    <property type="match status" value="1"/>
</dbReference>
<keyword evidence="5" id="KW-0547">Nucleotide-binding</keyword>
<dbReference type="InterPro" id="IPR036890">
    <property type="entry name" value="HATPase_C_sf"/>
</dbReference>
<dbReference type="EC" id="2.7.13.3" evidence="2"/>
<dbReference type="GO" id="GO:0004673">
    <property type="term" value="F:protein histidine kinase activity"/>
    <property type="evidence" value="ECO:0007669"/>
    <property type="project" value="UniProtKB-EC"/>
</dbReference>
<proteinExistence type="predicted"/>
<keyword evidence="3" id="KW-0597">Phosphoprotein</keyword>
<evidence type="ECO:0000259" key="8">
    <source>
        <dbReference type="SMART" id="SM00065"/>
    </source>
</evidence>
<dbReference type="SUPFAM" id="SSF55781">
    <property type="entry name" value="GAF domain-like"/>
    <property type="match status" value="1"/>
</dbReference>
<accession>A0A1B4V4B6</accession>
<dbReference type="SMART" id="SM00065">
    <property type="entry name" value="GAF"/>
    <property type="match status" value="1"/>
</dbReference>
<evidence type="ECO:0000256" key="1">
    <source>
        <dbReference type="ARBA" id="ARBA00000085"/>
    </source>
</evidence>
<dbReference type="Pfam" id="PF13581">
    <property type="entry name" value="HATPase_c_2"/>
    <property type="match status" value="1"/>
</dbReference>
<dbReference type="InterPro" id="IPR003594">
    <property type="entry name" value="HATPase_dom"/>
</dbReference>
<evidence type="ECO:0000313" key="10">
    <source>
        <dbReference type="Proteomes" id="UP000218899"/>
    </source>
</evidence>
<dbReference type="AlphaFoldDB" id="A0A1B4V4B6"/>
<comment type="catalytic activity">
    <reaction evidence="1">
        <text>ATP + protein L-histidine = ADP + protein N-phospho-L-histidine.</text>
        <dbReference type="EC" id="2.7.13.3"/>
    </reaction>
</comment>
<keyword evidence="7" id="KW-0067">ATP-binding</keyword>
<keyword evidence="4" id="KW-0808">Transferase</keyword>
<name>A0A1B4V4B6_9GAMM</name>
<dbReference type="InterPro" id="IPR011495">
    <property type="entry name" value="Sig_transdc_His_kin_sub2_dim/P"/>
</dbReference>
<dbReference type="InterPro" id="IPR029016">
    <property type="entry name" value="GAF-like_dom_sf"/>
</dbReference>
<dbReference type="InterPro" id="IPR003018">
    <property type="entry name" value="GAF"/>
</dbReference>
<feature type="domain" description="GAF" evidence="8">
    <location>
        <begin position="39"/>
        <end position="187"/>
    </location>
</feature>
<dbReference type="OrthoDB" id="9808408at2"/>
<dbReference type="PANTHER" id="PTHR41523">
    <property type="entry name" value="TWO-COMPONENT SYSTEM SENSOR PROTEIN"/>
    <property type="match status" value="1"/>
</dbReference>
<evidence type="ECO:0000256" key="7">
    <source>
        <dbReference type="ARBA" id="ARBA00022840"/>
    </source>
</evidence>
<evidence type="ECO:0000256" key="4">
    <source>
        <dbReference type="ARBA" id="ARBA00022679"/>
    </source>
</evidence>
<gene>
    <name evidence="9" type="ORF">SVA_1839</name>
</gene>
<keyword evidence="10" id="KW-1185">Reference proteome</keyword>
<dbReference type="Gene3D" id="3.30.450.40">
    <property type="match status" value="1"/>
</dbReference>
<dbReference type="Proteomes" id="UP000218899">
    <property type="component" value="Chromosome"/>
</dbReference>
<dbReference type="Pfam" id="PF01590">
    <property type="entry name" value="GAF"/>
    <property type="match status" value="1"/>
</dbReference>
<dbReference type="EMBL" id="AP014936">
    <property type="protein sequence ID" value="BAU48393.1"/>
    <property type="molecule type" value="Genomic_DNA"/>
</dbReference>
<evidence type="ECO:0000313" key="9">
    <source>
        <dbReference type="EMBL" id="BAU48393.1"/>
    </source>
</evidence>
<evidence type="ECO:0000256" key="5">
    <source>
        <dbReference type="ARBA" id="ARBA00022741"/>
    </source>
</evidence>
<dbReference type="PANTHER" id="PTHR41523:SF8">
    <property type="entry name" value="ETHYLENE RESPONSE SENSOR PROTEIN"/>
    <property type="match status" value="1"/>
</dbReference>
<evidence type="ECO:0000256" key="6">
    <source>
        <dbReference type="ARBA" id="ARBA00022777"/>
    </source>
</evidence>
<dbReference type="GO" id="GO:0005524">
    <property type="term" value="F:ATP binding"/>
    <property type="evidence" value="ECO:0007669"/>
    <property type="project" value="UniProtKB-KW"/>
</dbReference>
<evidence type="ECO:0000256" key="2">
    <source>
        <dbReference type="ARBA" id="ARBA00012438"/>
    </source>
</evidence>
<keyword evidence="6" id="KW-0418">Kinase</keyword>
<reference evidence="9 10" key="1">
    <citation type="submission" date="2015-08" db="EMBL/GenBank/DDBJ databases">
        <title>Complete genome sequence of Sulfurifustis variabilis.</title>
        <authorList>
            <person name="Miura A."/>
            <person name="Kojima H."/>
            <person name="Fukui M."/>
        </authorList>
    </citation>
    <scope>NUCLEOTIDE SEQUENCE [LARGE SCALE GENOMIC DNA]</scope>
    <source>
        <strain evidence="10">skN76</strain>
    </source>
</reference>
<dbReference type="Pfam" id="PF07568">
    <property type="entry name" value="HisKA_2"/>
    <property type="match status" value="1"/>
</dbReference>
<sequence>MGAVKRKRATKAPRHRRDLNYAWMKVIQEASALASSQLEYGEAFGAVAEALRRVAPIDQFMIVLEDRGEAVFVVVESPADHPSTVDRDTRLPLDGSFLGHLKGLGRAYIVRDLRREQRFPEDLMIARGGMRSCARIPLYSAGHFLGMMSVSSHRPRAFTPAHLPHLESLAVQVAHTVANIQRYQQAKTEADRLAVIVREVHHRIKNNLQGVIGLLGRHREDHPQAGPVLTRAIGQLYAIAEVHNLLSRQTRETVGLNALIEGVCRVARALSPHQIQSLPTEATAKLCVPASEAVPIALILNELIQNATNHGYPDNRLGTVRVALDVDPEAVYLRVANDGIAPARESASGVGLDLVRALLPTKGARFRLYREGEWTVGEVTYARTGGLVYKEEDV</sequence>
<dbReference type="KEGG" id="sva:SVA_1839"/>
<dbReference type="SUPFAM" id="SSF55874">
    <property type="entry name" value="ATPase domain of HSP90 chaperone/DNA topoisomerase II/histidine kinase"/>
    <property type="match status" value="1"/>
</dbReference>
<organism evidence="9 10">
    <name type="scientific">Sulfurifustis variabilis</name>
    <dbReference type="NCBI Taxonomy" id="1675686"/>
    <lineage>
        <taxon>Bacteria</taxon>
        <taxon>Pseudomonadati</taxon>
        <taxon>Pseudomonadota</taxon>
        <taxon>Gammaproteobacteria</taxon>
        <taxon>Acidiferrobacterales</taxon>
        <taxon>Acidiferrobacteraceae</taxon>
        <taxon>Sulfurifustis</taxon>
    </lineage>
</organism>
<dbReference type="RefSeq" id="WP_096460908.1">
    <property type="nucleotide sequence ID" value="NZ_AP014936.1"/>
</dbReference>